<evidence type="ECO:0000313" key="3">
    <source>
        <dbReference type="Proteomes" id="UP000235371"/>
    </source>
</evidence>
<evidence type="ECO:0000313" key="2">
    <source>
        <dbReference type="EMBL" id="PMD52856.1"/>
    </source>
</evidence>
<organism evidence="2 3">
    <name type="scientific">Hyaloscypha bicolor E</name>
    <dbReference type="NCBI Taxonomy" id="1095630"/>
    <lineage>
        <taxon>Eukaryota</taxon>
        <taxon>Fungi</taxon>
        <taxon>Dikarya</taxon>
        <taxon>Ascomycota</taxon>
        <taxon>Pezizomycotina</taxon>
        <taxon>Leotiomycetes</taxon>
        <taxon>Helotiales</taxon>
        <taxon>Hyaloscyphaceae</taxon>
        <taxon>Hyaloscypha</taxon>
        <taxon>Hyaloscypha bicolor</taxon>
    </lineage>
</organism>
<evidence type="ECO:0000256" key="1">
    <source>
        <dbReference type="SAM" id="MobiDB-lite"/>
    </source>
</evidence>
<accession>A0A2J6SQ14</accession>
<feature type="region of interest" description="Disordered" evidence="1">
    <location>
        <begin position="101"/>
        <end position="121"/>
    </location>
</feature>
<dbReference type="GeneID" id="36579018"/>
<dbReference type="InParanoid" id="A0A2J6SQ14"/>
<sequence length="121" mass="13544">MTLRIWNLLHRDINKASPDRDQQVGIFENPTHMTIASHRVDARNPVVAVFKSTNPDGSKKYPLELSTQFFVTKILFNATRVNSKTPRTTGIGFLAGKSMFSPDPRFNGSVKETSPSPRKVS</sequence>
<proteinExistence type="predicted"/>
<dbReference type="AlphaFoldDB" id="A0A2J6SQ14"/>
<name>A0A2J6SQ14_9HELO</name>
<dbReference type="STRING" id="1095630.A0A2J6SQ14"/>
<gene>
    <name evidence="2" type="ORF">K444DRAFT_192584</name>
</gene>
<dbReference type="Proteomes" id="UP000235371">
    <property type="component" value="Unassembled WGS sequence"/>
</dbReference>
<dbReference type="RefSeq" id="XP_024729760.1">
    <property type="nucleotide sequence ID" value="XM_024870936.1"/>
</dbReference>
<keyword evidence="3" id="KW-1185">Reference proteome</keyword>
<reference evidence="2 3" key="1">
    <citation type="submission" date="2016-04" db="EMBL/GenBank/DDBJ databases">
        <title>A degradative enzymes factory behind the ericoid mycorrhizal symbiosis.</title>
        <authorList>
            <consortium name="DOE Joint Genome Institute"/>
            <person name="Martino E."/>
            <person name="Morin E."/>
            <person name="Grelet G."/>
            <person name="Kuo A."/>
            <person name="Kohler A."/>
            <person name="Daghino S."/>
            <person name="Barry K."/>
            <person name="Choi C."/>
            <person name="Cichocki N."/>
            <person name="Clum A."/>
            <person name="Copeland A."/>
            <person name="Hainaut M."/>
            <person name="Haridas S."/>
            <person name="Labutti K."/>
            <person name="Lindquist E."/>
            <person name="Lipzen A."/>
            <person name="Khouja H.-R."/>
            <person name="Murat C."/>
            <person name="Ohm R."/>
            <person name="Olson A."/>
            <person name="Spatafora J."/>
            <person name="Veneault-Fourrey C."/>
            <person name="Henrissat B."/>
            <person name="Grigoriev I."/>
            <person name="Martin F."/>
            <person name="Perotto S."/>
        </authorList>
    </citation>
    <scope>NUCLEOTIDE SEQUENCE [LARGE SCALE GENOMIC DNA]</scope>
    <source>
        <strain evidence="2 3">E</strain>
    </source>
</reference>
<protein>
    <submittedName>
        <fullName evidence="2">Uncharacterized protein</fullName>
    </submittedName>
</protein>
<feature type="compositionally biased region" description="Polar residues" evidence="1">
    <location>
        <begin position="110"/>
        <end position="121"/>
    </location>
</feature>
<dbReference type="EMBL" id="KZ613895">
    <property type="protein sequence ID" value="PMD52856.1"/>
    <property type="molecule type" value="Genomic_DNA"/>
</dbReference>